<gene>
    <name evidence="1" type="ORF">BD310DRAFT_920781</name>
</gene>
<protein>
    <submittedName>
        <fullName evidence="1">Uncharacterized protein</fullName>
    </submittedName>
</protein>
<sequence length="173" mass="18744">MPVHWSHLARLEYGRTEEGRGGVCVDSNGSSAHGVARANAVISARREDWSVRFGADVLNLGWFRGGRRVGTRFPSQARPISGEWDEQNGSLARGCGRDRADSTGVCGRQGRRDVQGDSESTQMALRDGHCSGGRLQGRPAGKGHHLRLGLPGGELRWPGGRCDQMAMQAEYCT</sequence>
<dbReference type="EMBL" id="ML145098">
    <property type="protein sequence ID" value="TBU61442.1"/>
    <property type="molecule type" value="Genomic_DNA"/>
</dbReference>
<name>A0A4Q9Q2J0_9APHY</name>
<dbReference type="AlphaFoldDB" id="A0A4Q9Q2J0"/>
<accession>A0A4Q9Q2J0</accession>
<evidence type="ECO:0000313" key="2">
    <source>
        <dbReference type="Proteomes" id="UP000292082"/>
    </source>
</evidence>
<evidence type="ECO:0000313" key="1">
    <source>
        <dbReference type="EMBL" id="TBU61442.1"/>
    </source>
</evidence>
<reference evidence="1 2" key="1">
    <citation type="submission" date="2019-01" db="EMBL/GenBank/DDBJ databases">
        <title>Draft genome sequences of three monokaryotic isolates of the white-rot basidiomycete fungus Dichomitus squalens.</title>
        <authorList>
            <consortium name="DOE Joint Genome Institute"/>
            <person name="Lopez S.C."/>
            <person name="Andreopoulos B."/>
            <person name="Pangilinan J."/>
            <person name="Lipzen A."/>
            <person name="Riley R."/>
            <person name="Ahrendt S."/>
            <person name="Ng V."/>
            <person name="Barry K."/>
            <person name="Daum C."/>
            <person name="Grigoriev I.V."/>
            <person name="Hilden K.S."/>
            <person name="Makela M.R."/>
            <person name="de Vries R.P."/>
        </authorList>
    </citation>
    <scope>NUCLEOTIDE SEQUENCE [LARGE SCALE GENOMIC DNA]</scope>
    <source>
        <strain evidence="1 2">CBS 464.89</strain>
    </source>
</reference>
<dbReference type="Proteomes" id="UP000292082">
    <property type="component" value="Unassembled WGS sequence"/>
</dbReference>
<keyword evidence="2" id="KW-1185">Reference proteome</keyword>
<proteinExistence type="predicted"/>
<organism evidence="1 2">
    <name type="scientific">Dichomitus squalens</name>
    <dbReference type="NCBI Taxonomy" id="114155"/>
    <lineage>
        <taxon>Eukaryota</taxon>
        <taxon>Fungi</taxon>
        <taxon>Dikarya</taxon>
        <taxon>Basidiomycota</taxon>
        <taxon>Agaricomycotina</taxon>
        <taxon>Agaricomycetes</taxon>
        <taxon>Polyporales</taxon>
        <taxon>Polyporaceae</taxon>
        <taxon>Dichomitus</taxon>
    </lineage>
</organism>